<evidence type="ECO:0000313" key="2">
    <source>
        <dbReference type="Proteomes" id="UP000515151"/>
    </source>
</evidence>
<proteinExistence type="predicted"/>
<gene>
    <name evidence="3" type="primary">LOC116212327</name>
</gene>
<accession>A0A6P8EBT4</accession>
<dbReference type="OrthoDB" id="847636at2759"/>
<reference evidence="2" key="1">
    <citation type="journal article" date="2020" name="Plant Biotechnol. J.">
        <title>The pomegranate (Punica granatum L.) draft genome dissects genetic divergence between soft- and hard-seeded cultivars.</title>
        <authorList>
            <person name="Luo X."/>
            <person name="Li H."/>
            <person name="Wu Z."/>
            <person name="Yao W."/>
            <person name="Zhao P."/>
            <person name="Cao D."/>
            <person name="Yu H."/>
            <person name="Li K."/>
            <person name="Poudel K."/>
            <person name="Zhao D."/>
            <person name="Zhang F."/>
            <person name="Xia X."/>
            <person name="Chen L."/>
            <person name="Wang Q."/>
            <person name="Jing D."/>
            <person name="Cao S."/>
        </authorList>
    </citation>
    <scope>NUCLEOTIDE SEQUENCE [LARGE SCALE GENOMIC DNA]</scope>
    <source>
        <strain evidence="2">cv. Tunisia</strain>
    </source>
</reference>
<dbReference type="Proteomes" id="UP000515151">
    <property type="component" value="Chromosome 6"/>
</dbReference>
<feature type="region of interest" description="Disordered" evidence="1">
    <location>
        <begin position="77"/>
        <end position="100"/>
    </location>
</feature>
<dbReference type="PANTHER" id="PTHR34355">
    <property type="entry name" value="JOSEPHIN-LIKE PROTEIN"/>
    <property type="match status" value="1"/>
</dbReference>
<evidence type="ECO:0000313" key="3">
    <source>
        <dbReference type="RefSeq" id="XP_031402738.1"/>
    </source>
</evidence>
<protein>
    <submittedName>
        <fullName evidence="3">Josephin-like protein</fullName>
    </submittedName>
</protein>
<dbReference type="PANTHER" id="PTHR34355:SF7">
    <property type="entry name" value="JOSEPHIN PROTEIN-LIKE PROTEIN"/>
    <property type="match status" value="1"/>
</dbReference>
<dbReference type="AlphaFoldDB" id="A0A6P8EBT4"/>
<evidence type="ECO:0000256" key="1">
    <source>
        <dbReference type="SAM" id="MobiDB-lite"/>
    </source>
</evidence>
<dbReference type="GeneID" id="116212327"/>
<dbReference type="RefSeq" id="XP_031402738.1">
    <property type="nucleotide sequence ID" value="XM_031546878.1"/>
</dbReference>
<name>A0A6P8EBT4_PUNGR</name>
<sequence>MSAGGSNRAEMKKTVICYRGKSGTKNTVPRNKCWSENCCFRVPKRRRWEPSPVTIRFLKDLRDRAIRALCMVSLRKKASPKISSLEKSQPAPFAASADSHRSESVEACIQYINSSSSSSSSSAQSESNPNPNPNPDKAVSKSK</sequence>
<feature type="region of interest" description="Disordered" evidence="1">
    <location>
        <begin position="115"/>
        <end position="143"/>
    </location>
</feature>
<feature type="compositionally biased region" description="Low complexity" evidence="1">
    <location>
        <begin position="115"/>
        <end position="129"/>
    </location>
</feature>
<reference evidence="3" key="2">
    <citation type="submission" date="2025-08" db="UniProtKB">
        <authorList>
            <consortium name="RefSeq"/>
        </authorList>
    </citation>
    <scope>IDENTIFICATION</scope>
    <source>
        <tissue evidence="3">Leaf</tissue>
    </source>
</reference>
<organism evidence="2 3">
    <name type="scientific">Punica granatum</name>
    <name type="common">Pomegranate</name>
    <dbReference type="NCBI Taxonomy" id="22663"/>
    <lineage>
        <taxon>Eukaryota</taxon>
        <taxon>Viridiplantae</taxon>
        <taxon>Streptophyta</taxon>
        <taxon>Embryophyta</taxon>
        <taxon>Tracheophyta</taxon>
        <taxon>Spermatophyta</taxon>
        <taxon>Magnoliopsida</taxon>
        <taxon>eudicotyledons</taxon>
        <taxon>Gunneridae</taxon>
        <taxon>Pentapetalae</taxon>
        <taxon>rosids</taxon>
        <taxon>malvids</taxon>
        <taxon>Myrtales</taxon>
        <taxon>Lythraceae</taxon>
        <taxon>Punica</taxon>
    </lineage>
</organism>
<keyword evidence="2" id="KW-1185">Reference proteome</keyword>